<reference evidence="17" key="1">
    <citation type="submission" date="2020-05" db="UniProtKB">
        <authorList>
            <consortium name="EnsemblMetazoa"/>
        </authorList>
    </citation>
    <scope>IDENTIFICATION</scope>
    <source>
        <strain evidence="17">MAF</strain>
    </source>
</reference>
<dbReference type="GO" id="GO:0033627">
    <property type="term" value="P:cell adhesion mediated by integrin"/>
    <property type="evidence" value="ECO:0007669"/>
    <property type="project" value="TreeGrafter"/>
</dbReference>
<evidence type="ECO:0000256" key="14">
    <source>
        <dbReference type="SAM" id="Phobius"/>
    </source>
</evidence>
<dbReference type="PROSITE" id="PS00243">
    <property type="entry name" value="I_EGF_1"/>
    <property type="match status" value="1"/>
</dbReference>
<feature type="domain" description="Integrin beta subunit cytoplasmic" evidence="16">
    <location>
        <begin position="571"/>
        <end position="617"/>
    </location>
</feature>
<evidence type="ECO:0000256" key="8">
    <source>
        <dbReference type="ARBA" id="ARBA00022989"/>
    </source>
</evidence>
<evidence type="ECO:0000256" key="7">
    <source>
        <dbReference type="ARBA" id="ARBA00022889"/>
    </source>
</evidence>
<dbReference type="SUPFAM" id="SSF69687">
    <property type="entry name" value="Integrin beta tail domain"/>
    <property type="match status" value="1"/>
</dbReference>
<comment type="subcellular location">
    <subcellularLocation>
        <location evidence="13">Cell membrane</location>
        <topology evidence="13">Single-pass type I membrane protein</topology>
    </subcellularLocation>
    <subcellularLocation>
        <location evidence="1">Membrane</location>
        <topology evidence="1">Single-pass type I membrane protein</topology>
    </subcellularLocation>
</comment>
<dbReference type="InterPro" id="IPR002369">
    <property type="entry name" value="Integrin_bsu_VWA"/>
</dbReference>
<dbReference type="PANTHER" id="PTHR10082:SF59">
    <property type="entry name" value="INTEGRIN BETA-NU"/>
    <property type="match status" value="1"/>
</dbReference>
<dbReference type="Proteomes" id="UP000075903">
    <property type="component" value="Unassembled WGS sequence"/>
</dbReference>
<evidence type="ECO:0000256" key="1">
    <source>
        <dbReference type="ARBA" id="ARBA00004479"/>
    </source>
</evidence>
<keyword evidence="10 14" id="KW-0472">Membrane</keyword>
<dbReference type="PANTHER" id="PTHR10082">
    <property type="entry name" value="INTEGRIN BETA SUBUNIT"/>
    <property type="match status" value="1"/>
</dbReference>
<dbReference type="Gene3D" id="2.60.40.1510">
    <property type="entry name" value="ntegrin, alpha v. Chain A, domain 3"/>
    <property type="match status" value="1"/>
</dbReference>
<evidence type="ECO:0000256" key="12">
    <source>
        <dbReference type="ARBA" id="ARBA00023180"/>
    </source>
</evidence>
<keyword evidence="9 13" id="KW-0401">Integrin</keyword>
<evidence type="ECO:0000256" key="9">
    <source>
        <dbReference type="ARBA" id="ARBA00023037"/>
    </source>
</evidence>
<dbReference type="SUPFAM" id="SSF57196">
    <property type="entry name" value="EGF/Laminin"/>
    <property type="match status" value="2"/>
</dbReference>
<dbReference type="GO" id="GO:0005178">
    <property type="term" value="F:integrin binding"/>
    <property type="evidence" value="ECO:0007669"/>
    <property type="project" value="TreeGrafter"/>
</dbReference>
<protein>
    <recommendedName>
        <fullName evidence="13">Integrin beta</fullName>
    </recommendedName>
</protein>
<keyword evidence="7 13" id="KW-0130">Cell adhesion</keyword>
<dbReference type="GO" id="GO:0007160">
    <property type="term" value="P:cell-matrix adhesion"/>
    <property type="evidence" value="ECO:0007669"/>
    <property type="project" value="TreeGrafter"/>
</dbReference>
<keyword evidence="4 13" id="KW-0812">Transmembrane</keyword>
<dbReference type="InterPro" id="IPR032695">
    <property type="entry name" value="Integrin_dom_sf"/>
</dbReference>
<dbReference type="InterPro" id="IPR014836">
    <property type="entry name" value="Integrin_bsu_cyt_dom"/>
</dbReference>
<comment type="similarity">
    <text evidence="2 13">Belongs to the integrin beta chain family.</text>
</comment>
<dbReference type="GO" id="GO:0009986">
    <property type="term" value="C:cell surface"/>
    <property type="evidence" value="ECO:0007669"/>
    <property type="project" value="TreeGrafter"/>
</dbReference>
<dbReference type="GO" id="GO:0005925">
    <property type="term" value="C:focal adhesion"/>
    <property type="evidence" value="ECO:0007669"/>
    <property type="project" value="TreeGrafter"/>
</dbReference>
<dbReference type="Pfam" id="PF08725">
    <property type="entry name" value="Integrin_b_cyt"/>
    <property type="match status" value="1"/>
</dbReference>
<dbReference type="SUPFAM" id="SSF69179">
    <property type="entry name" value="Integrin domains"/>
    <property type="match status" value="1"/>
</dbReference>
<proteinExistence type="inferred from homology"/>
<dbReference type="InterPro" id="IPR013111">
    <property type="entry name" value="EGF_extracell"/>
</dbReference>
<evidence type="ECO:0000259" key="15">
    <source>
        <dbReference type="SMART" id="SM00187"/>
    </source>
</evidence>
<dbReference type="InterPro" id="IPR015812">
    <property type="entry name" value="Integrin_bsu"/>
</dbReference>
<dbReference type="FunFam" id="2.10.25.10:FF:000907">
    <property type="entry name" value="Integrin beta"/>
    <property type="match status" value="1"/>
</dbReference>
<evidence type="ECO:0000256" key="6">
    <source>
        <dbReference type="ARBA" id="ARBA00022737"/>
    </source>
</evidence>
<dbReference type="Gene3D" id="3.40.50.410">
    <property type="entry name" value="von Willebrand factor, type A domain"/>
    <property type="match status" value="1"/>
</dbReference>
<dbReference type="Gene3D" id="1.20.5.100">
    <property type="entry name" value="Cytochrome c1, transmembrane anchor, C-terminal"/>
    <property type="match status" value="1"/>
</dbReference>
<dbReference type="SMART" id="SM00187">
    <property type="entry name" value="INB"/>
    <property type="match status" value="1"/>
</dbReference>
<feature type="domain" description="Integrin beta subunit VWA" evidence="15">
    <location>
        <begin position="1"/>
        <end position="285"/>
    </location>
</feature>
<dbReference type="SMART" id="SM01241">
    <property type="entry name" value="Integrin_b_cyt"/>
    <property type="match status" value="1"/>
</dbReference>
<dbReference type="InterPro" id="IPR057243">
    <property type="entry name" value="Integrin_I-EGF_CS"/>
</dbReference>
<evidence type="ECO:0000256" key="10">
    <source>
        <dbReference type="ARBA" id="ARBA00023136"/>
    </source>
</evidence>
<dbReference type="VEuPathDB" id="VectorBase:AMEM21_000114"/>
<feature type="transmembrane region" description="Helical" evidence="14">
    <location>
        <begin position="548"/>
        <end position="570"/>
    </location>
</feature>
<keyword evidence="3" id="KW-0245">EGF-like domain</keyword>
<sequence length="620" mass="70039">MYYLMDLTWSMRDDKATLESMGKNDQCEPTYGFRHRLKITRDIDSFIAQVKESNVTGNVDNLEAGLDALMQVLVCEKQIGWGSNTRKIVIVATDGWLHMAGDGLLAGIVEENDKQCHLDSDGNFVDALKYDYPSLEQIWRVLLRSKTAVIFAVTEAQQAYYRRLSDLMPEFTSVGRLQDDSSNIIQLVDEGYREFVKRVEFIDNSPDYMQLRYTTDCAGLYRELQPINRCENIEIGKEYKFNVEIHLLEYPKDPAIKNITVRIEEKLISNEAVELDIDLRTSCNCEKNKKPMELSELCNFNGDYVCGQCQCYVGWIGKTCECNLQNSQNRRELFEQCVAPSAGDELRTGPICSDRGECICGQCYCNPGFEGEHCECNECATIDGSICGGPDHGICTCGTCSCFDSWSGDNCECTTDTTGCKAPSNDAVCSGHGQCNCGRCSCGESFFGPFCETKDGEQPALCSSYEDCIRCAVHEINNIPCQDLDNKCREKIGLYKVQLVDATDDSLNCTFRFSDEKNVCDYKFSYELANNRETLLKVQNLQCKEINLIAAGFTIAASIIIGGLLMLFCYRCKIMYDDRKMFAKFEKEREQETKYQMESPLYKSPISNFKVPAEMETSVL</sequence>
<evidence type="ECO:0000256" key="4">
    <source>
        <dbReference type="ARBA" id="ARBA00022692"/>
    </source>
</evidence>
<dbReference type="Pfam" id="PF07974">
    <property type="entry name" value="EGF_2"/>
    <property type="match status" value="2"/>
</dbReference>
<dbReference type="Pfam" id="PF18372">
    <property type="entry name" value="I-EGF_1"/>
    <property type="match status" value="1"/>
</dbReference>
<dbReference type="GO" id="GO:0008305">
    <property type="term" value="C:integrin complex"/>
    <property type="evidence" value="ECO:0007669"/>
    <property type="project" value="TreeGrafter"/>
</dbReference>
<accession>A0A182UQ24</accession>
<keyword evidence="18" id="KW-1185">Reference proteome</keyword>
<dbReference type="AlphaFoldDB" id="A0A182UQ24"/>
<evidence type="ECO:0000313" key="18">
    <source>
        <dbReference type="Proteomes" id="UP000075903"/>
    </source>
</evidence>
<evidence type="ECO:0000256" key="3">
    <source>
        <dbReference type="ARBA" id="ARBA00022536"/>
    </source>
</evidence>
<evidence type="ECO:0000256" key="5">
    <source>
        <dbReference type="ARBA" id="ARBA00022729"/>
    </source>
</evidence>
<evidence type="ECO:0000259" key="16">
    <source>
        <dbReference type="SMART" id="SM01241"/>
    </source>
</evidence>
<dbReference type="EnsemblMetazoa" id="AMEM001683-RA">
    <property type="protein sequence ID" value="AMEM001683-PA"/>
    <property type="gene ID" value="AMEM001683"/>
</dbReference>
<dbReference type="InterPro" id="IPR036465">
    <property type="entry name" value="vWFA_dom_sf"/>
</dbReference>
<dbReference type="PRINTS" id="PR01186">
    <property type="entry name" value="INTEGRINB"/>
</dbReference>
<evidence type="ECO:0000256" key="13">
    <source>
        <dbReference type="RuleBase" id="RU000633"/>
    </source>
</evidence>
<dbReference type="Pfam" id="PF00362">
    <property type="entry name" value="Integrin_beta"/>
    <property type="match status" value="1"/>
</dbReference>
<dbReference type="STRING" id="30066.A0A182UQ24"/>
<keyword evidence="12" id="KW-0325">Glycoprotein</keyword>
<keyword evidence="11" id="KW-1015">Disulfide bond</keyword>
<dbReference type="GO" id="GO:0016477">
    <property type="term" value="P:cell migration"/>
    <property type="evidence" value="ECO:0007669"/>
    <property type="project" value="TreeGrafter"/>
</dbReference>
<dbReference type="PROSITE" id="PS52047">
    <property type="entry name" value="I_EGF_2"/>
    <property type="match status" value="2"/>
</dbReference>
<organism evidence="17 18">
    <name type="scientific">Anopheles merus</name>
    <name type="common">Mosquito</name>
    <dbReference type="NCBI Taxonomy" id="30066"/>
    <lineage>
        <taxon>Eukaryota</taxon>
        <taxon>Metazoa</taxon>
        <taxon>Ecdysozoa</taxon>
        <taxon>Arthropoda</taxon>
        <taxon>Hexapoda</taxon>
        <taxon>Insecta</taxon>
        <taxon>Pterygota</taxon>
        <taxon>Neoptera</taxon>
        <taxon>Endopterygota</taxon>
        <taxon>Diptera</taxon>
        <taxon>Nematocera</taxon>
        <taxon>Culicoidea</taxon>
        <taxon>Culicidae</taxon>
        <taxon>Anophelinae</taxon>
        <taxon>Anopheles</taxon>
    </lineage>
</organism>
<keyword evidence="5" id="KW-0732">Signal</keyword>
<dbReference type="GO" id="GO:0007157">
    <property type="term" value="P:heterophilic cell-cell adhesion via plasma membrane cell adhesion molecules"/>
    <property type="evidence" value="ECO:0007669"/>
    <property type="project" value="UniProtKB-ARBA"/>
</dbReference>
<dbReference type="SUPFAM" id="SSF53300">
    <property type="entry name" value="vWA-like"/>
    <property type="match status" value="1"/>
</dbReference>
<dbReference type="InterPro" id="IPR040622">
    <property type="entry name" value="EGF_integrin_1"/>
</dbReference>
<name>A0A182UQ24_ANOME</name>
<dbReference type="Gene3D" id="2.10.25.10">
    <property type="entry name" value="Laminin"/>
    <property type="match status" value="4"/>
</dbReference>
<dbReference type="InterPro" id="IPR036349">
    <property type="entry name" value="Integrin_bsu_tail_dom_sf"/>
</dbReference>
<keyword evidence="6" id="KW-0677">Repeat</keyword>
<evidence type="ECO:0000256" key="11">
    <source>
        <dbReference type="ARBA" id="ARBA00023157"/>
    </source>
</evidence>
<dbReference type="VEuPathDB" id="VectorBase:AMEM001683"/>
<evidence type="ECO:0000256" key="2">
    <source>
        <dbReference type="ARBA" id="ARBA00007449"/>
    </source>
</evidence>
<evidence type="ECO:0000313" key="17">
    <source>
        <dbReference type="EnsemblMetazoa" id="AMEM001683-PA"/>
    </source>
</evidence>
<keyword evidence="8 14" id="KW-1133">Transmembrane helix</keyword>
<dbReference type="GO" id="GO:0007229">
    <property type="term" value="P:integrin-mediated signaling pathway"/>
    <property type="evidence" value="ECO:0007669"/>
    <property type="project" value="UniProtKB-KW"/>
</dbReference>